<organism evidence="6 7">
    <name type="scientific">Parvularcula marina</name>
    <dbReference type="NCBI Taxonomy" id="2292771"/>
    <lineage>
        <taxon>Bacteria</taxon>
        <taxon>Pseudomonadati</taxon>
        <taxon>Pseudomonadota</taxon>
        <taxon>Alphaproteobacteria</taxon>
        <taxon>Parvularculales</taxon>
        <taxon>Parvularculaceae</taxon>
        <taxon>Parvularcula</taxon>
    </lineage>
</organism>
<dbReference type="PROSITE" id="PS50931">
    <property type="entry name" value="HTH_LYSR"/>
    <property type="match status" value="1"/>
</dbReference>
<accession>A0A371RJA7</accession>
<dbReference type="FunFam" id="3.40.190.10:FF:000017">
    <property type="entry name" value="Glycine cleavage system transcriptional activator"/>
    <property type="match status" value="1"/>
</dbReference>
<dbReference type="SUPFAM" id="SSF46785">
    <property type="entry name" value="Winged helix' DNA-binding domain"/>
    <property type="match status" value="1"/>
</dbReference>
<dbReference type="FunCoup" id="A0A371RJA7">
    <property type="interactions" value="17"/>
</dbReference>
<keyword evidence="3" id="KW-0238">DNA-binding</keyword>
<dbReference type="InParanoid" id="A0A371RJA7"/>
<dbReference type="OrthoDB" id="9794694at2"/>
<evidence type="ECO:0000256" key="3">
    <source>
        <dbReference type="ARBA" id="ARBA00023125"/>
    </source>
</evidence>
<dbReference type="InterPro" id="IPR058163">
    <property type="entry name" value="LysR-type_TF_proteobact-type"/>
</dbReference>
<dbReference type="Gene3D" id="3.40.190.10">
    <property type="entry name" value="Periplasmic binding protein-like II"/>
    <property type="match status" value="2"/>
</dbReference>
<name>A0A371RJA7_9PROT</name>
<dbReference type="GO" id="GO:0043565">
    <property type="term" value="F:sequence-specific DNA binding"/>
    <property type="evidence" value="ECO:0007669"/>
    <property type="project" value="TreeGrafter"/>
</dbReference>
<comment type="caution">
    <text evidence="6">The sequence shown here is derived from an EMBL/GenBank/DDBJ whole genome shotgun (WGS) entry which is preliminary data.</text>
</comment>
<dbReference type="PANTHER" id="PTHR30537">
    <property type="entry name" value="HTH-TYPE TRANSCRIPTIONAL REGULATOR"/>
    <property type="match status" value="1"/>
</dbReference>
<dbReference type="Pfam" id="PF03466">
    <property type="entry name" value="LysR_substrate"/>
    <property type="match status" value="1"/>
</dbReference>
<dbReference type="RefSeq" id="WP_116392168.1">
    <property type="nucleotide sequence ID" value="NZ_CAXQPM010000011.1"/>
</dbReference>
<evidence type="ECO:0000256" key="1">
    <source>
        <dbReference type="ARBA" id="ARBA00009437"/>
    </source>
</evidence>
<dbReference type="PRINTS" id="PR00039">
    <property type="entry name" value="HTHLYSR"/>
</dbReference>
<protein>
    <submittedName>
        <fullName evidence="6">Transcriptional regulator GcvA</fullName>
    </submittedName>
</protein>
<dbReference type="FunFam" id="1.10.10.10:FF:000038">
    <property type="entry name" value="Glycine cleavage system transcriptional activator"/>
    <property type="match status" value="1"/>
</dbReference>
<evidence type="ECO:0000256" key="4">
    <source>
        <dbReference type="ARBA" id="ARBA00023163"/>
    </source>
</evidence>
<dbReference type="GO" id="GO:0003700">
    <property type="term" value="F:DNA-binding transcription factor activity"/>
    <property type="evidence" value="ECO:0007669"/>
    <property type="project" value="InterPro"/>
</dbReference>
<dbReference type="PANTHER" id="PTHR30537:SF26">
    <property type="entry name" value="GLYCINE CLEAVAGE SYSTEM TRANSCRIPTIONAL ACTIVATOR"/>
    <property type="match status" value="1"/>
</dbReference>
<sequence length="300" mass="32489">MRRLPPLNSLRAFEAAARHLSFTKAADELAVTPGAISQQVKLLEETTGVPLFHRNARGLTLTEAGLASLPSLRDGFDRLDAAVRLMNLERKAGRLAVSVAPSFASKWLVPRLDRFQSKHPEIEVYIHAGMELVDFSVDDVDVAIRYGQGHYADLVVEKLMEERIVPVCAPGLLTGDNPLKKLEDLSGHTLLHDDGTDHEIATWPMWLKAAGVDVDGTRGPRFNQSSLVIEAAVAGRGVALAKYALAEADLEAARLVIPFDLTSPTDFAYWVAHPSAKSALPEVKAFKAWIAEEAGGNGAA</sequence>
<dbReference type="AlphaFoldDB" id="A0A371RJA7"/>
<dbReference type="InterPro" id="IPR005119">
    <property type="entry name" value="LysR_subst-bd"/>
</dbReference>
<reference evidence="6 7" key="1">
    <citation type="submission" date="2018-08" db="EMBL/GenBank/DDBJ databases">
        <title>Parvularcula sp. SM1705, isolated from surface water of the South Sea China.</title>
        <authorList>
            <person name="Sun L."/>
        </authorList>
    </citation>
    <scope>NUCLEOTIDE SEQUENCE [LARGE SCALE GENOMIC DNA]</scope>
    <source>
        <strain evidence="6 7">SM1705</strain>
    </source>
</reference>
<dbReference type="Proteomes" id="UP000264589">
    <property type="component" value="Unassembled WGS sequence"/>
</dbReference>
<dbReference type="SUPFAM" id="SSF53850">
    <property type="entry name" value="Periplasmic binding protein-like II"/>
    <property type="match status" value="1"/>
</dbReference>
<evidence type="ECO:0000313" key="6">
    <source>
        <dbReference type="EMBL" id="RFB05535.1"/>
    </source>
</evidence>
<feature type="domain" description="HTH lysR-type" evidence="5">
    <location>
        <begin position="5"/>
        <end position="62"/>
    </location>
</feature>
<keyword evidence="2" id="KW-0805">Transcription regulation</keyword>
<evidence type="ECO:0000313" key="7">
    <source>
        <dbReference type="Proteomes" id="UP000264589"/>
    </source>
</evidence>
<keyword evidence="7" id="KW-1185">Reference proteome</keyword>
<dbReference type="Pfam" id="PF00126">
    <property type="entry name" value="HTH_1"/>
    <property type="match status" value="1"/>
</dbReference>
<proteinExistence type="inferred from homology"/>
<dbReference type="Gene3D" id="1.10.10.10">
    <property type="entry name" value="Winged helix-like DNA-binding domain superfamily/Winged helix DNA-binding domain"/>
    <property type="match status" value="1"/>
</dbReference>
<gene>
    <name evidence="6" type="primary">gcvA</name>
    <name evidence="6" type="ORF">DX908_09830</name>
</gene>
<dbReference type="EMBL" id="QUQO01000001">
    <property type="protein sequence ID" value="RFB05535.1"/>
    <property type="molecule type" value="Genomic_DNA"/>
</dbReference>
<keyword evidence="4" id="KW-0804">Transcription</keyword>
<dbReference type="InterPro" id="IPR036390">
    <property type="entry name" value="WH_DNA-bd_sf"/>
</dbReference>
<evidence type="ECO:0000259" key="5">
    <source>
        <dbReference type="PROSITE" id="PS50931"/>
    </source>
</evidence>
<dbReference type="InterPro" id="IPR036388">
    <property type="entry name" value="WH-like_DNA-bd_sf"/>
</dbReference>
<dbReference type="InterPro" id="IPR000847">
    <property type="entry name" value="LysR_HTH_N"/>
</dbReference>
<comment type="similarity">
    <text evidence="1">Belongs to the LysR transcriptional regulatory family.</text>
</comment>
<dbReference type="CDD" id="cd08432">
    <property type="entry name" value="PBP2_GcdR_TrpI_HvrB_AmpR_like"/>
    <property type="match status" value="1"/>
</dbReference>
<dbReference type="GO" id="GO:0006351">
    <property type="term" value="P:DNA-templated transcription"/>
    <property type="evidence" value="ECO:0007669"/>
    <property type="project" value="TreeGrafter"/>
</dbReference>
<dbReference type="NCBIfam" id="NF008352">
    <property type="entry name" value="PRK11139.1"/>
    <property type="match status" value="1"/>
</dbReference>
<evidence type="ECO:0000256" key="2">
    <source>
        <dbReference type="ARBA" id="ARBA00023015"/>
    </source>
</evidence>